<evidence type="ECO:0000256" key="2">
    <source>
        <dbReference type="ARBA" id="ARBA00022692"/>
    </source>
</evidence>
<dbReference type="PANTHER" id="PTHR13396">
    <property type="entry name" value="NEDD4 FAMILY INTERACTING PROTEIN 1/2"/>
    <property type="match status" value="1"/>
</dbReference>
<dbReference type="GO" id="GO:0050699">
    <property type="term" value="F:WW domain binding"/>
    <property type="evidence" value="ECO:0007669"/>
    <property type="project" value="TreeGrafter"/>
</dbReference>
<feature type="transmembrane region" description="Helical" evidence="5">
    <location>
        <begin position="36"/>
        <end position="54"/>
    </location>
</feature>
<dbReference type="GO" id="GO:0031398">
    <property type="term" value="P:positive regulation of protein ubiquitination"/>
    <property type="evidence" value="ECO:0007669"/>
    <property type="project" value="TreeGrafter"/>
</dbReference>
<dbReference type="STRING" id="7868.ENSCMIP00000025580"/>
<dbReference type="InterPro" id="IPR019325">
    <property type="entry name" value="NEDD4/Bsd2"/>
</dbReference>
<reference evidence="7" key="2">
    <citation type="journal article" date="2007" name="PLoS Biol.">
        <title>Survey sequencing and comparative analysis of the elephant shark (Callorhinchus milii) genome.</title>
        <authorList>
            <person name="Venkatesh B."/>
            <person name="Kirkness E.F."/>
            <person name="Loh Y.H."/>
            <person name="Halpern A.L."/>
            <person name="Lee A.P."/>
            <person name="Johnson J."/>
            <person name="Dandona N."/>
            <person name="Viswanathan L.D."/>
            <person name="Tay A."/>
            <person name="Venter J.C."/>
            <person name="Strausberg R.L."/>
            <person name="Brenner S."/>
        </authorList>
    </citation>
    <scope>NUCLEOTIDE SEQUENCE [LARGE SCALE GENOMIC DNA]</scope>
</reference>
<keyword evidence="4 5" id="KW-0472">Membrane</keyword>
<dbReference type="GO" id="GO:0048471">
    <property type="term" value="C:perinuclear region of cytoplasm"/>
    <property type="evidence" value="ECO:0007669"/>
    <property type="project" value="TreeGrafter"/>
</dbReference>
<evidence type="ECO:0000313" key="6">
    <source>
        <dbReference type="Ensembl" id="ENSCMIP00000025580.1"/>
    </source>
</evidence>
<reference evidence="7" key="3">
    <citation type="journal article" date="2014" name="Nature">
        <title>Elephant shark genome provides unique insights into gnathostome evolution.</title>
        <authorList>
            <consortium name="International Elephant Shark Genome Sequencing Consortium"/>
            <person name="Venkatesh B."/>
            <person name="Lee A.P."/>
            <person name="Ravi V."/>
            <person name="Maurya A.K."/>
            <person name="Lian M.M."/>
            <person name="Swann J.B."/>
            <person name="Ohta Y."/>
            <person name="Flajnik M.F."/>
            <person name="Sutoh Y."/>
            <person name="Kasahara M."/>
            <person name="Hoon S."/>
            <person name="Gangu V."/>
            <person name="Roy S.W."/>
            <person name="Irimia M."/>
            <person name="Korzh V."/>
            <person name="Kondrychyn I."/>
            <person name="Lim Z.W."/>
            <person name="Tay B.H."/>
            <person name="Tohari S."/>
            <person name="Kong K.W."/>
            <person name="Ho S."/>
            <person name="Lorente-Galdos B."/>
            <person name="Quilez J."/>
            <person name="Marques-Bonet T."/>
            <person name="Raney B.J."/>
            <person name="Ingham P.W."/>
            <person name="Tay A."/>
            <person name="Hillier L.W."/>
            <person name="Minx P."/>
            <person name="Boehm T."/>
            <person name="Wilson R.K."/>
            <person name="Brenner S."/>
            <person name="Warren W.C."/>
        </authorList>
    </citation>
    <scope>NUCLEOTIDE SEQUENCE [LARGE SCALE GENOMIC DNA]</scope>
</reference>
<proteinExistence type="predicted"/>
<dbReference type="GeneTree" id="ENSGT00390000012721"/>
<dbReference type="Ensembl" id="ENSCMIT00000026003.1">
    <property type="protein sequence ID" value="ENSCMIP00000025580.1"/>
    <property type="gene ID" value="ENSCMIG00000011240.1"/>
</dbReference>
<dbReference type="GO" id="GO:0030001">
    <property type="term" value="P:metal ion transport"/>
    <property type="evidence" value="ECO:0007669"/>
    <property type="project" value="InterPro"/>
</dbReference>
<keyword evidence="3 5" id="KW-1133">Transmembrane helix</keyword>
<gene>
    <name evidence="6" type="primary">LOC103184505</name>
</gene>
<keyword evidence="7" id="KW-1185">Reference proteome</keyword>
<dbReference type="InParanoid" id="A0A4W3IY73"/>
<name>A0A4W3IY73_CALMI</name>
<evidence type="ECO:0000256" key="3">
    <source>
        <dbReference type="ARBA" id="ARBA00022989"/>
    </source>
</evidence>
<sequence length="199" mass="23040">MEFNGKPIIFCEYDDDFLVEDGSDEEDQLSLGDDCMFLLTFFIAFVFNWIGFFLSFCSTNTIAGRYGAISGFGLSLLKWILIVRFSDYFISYFEENVWLWWIFFALGLWLQYFLCACEKIDSLMCVFMPKGSKKKPVYDTTDPVVTVESCSSQEASSIMPRYGEDGCQDRHLETIQVPFYLLTTFAGLHFSRTGRLHRV</sequence>
<organism evidence="6 7">
    <name type="scientific">Callorhinchus milii</name>
    <name type="common">Ghost shark</name>
    <dbReference type="NCBI Taxonomy" id="7868"/>
    <lineage>
        <taxon>Eukaryota</taxon>
        <taxon>Metazoa</taxon>
        <taxon>Chordata</taxon>
        <taxon>Craniata</taxon>
        <taxon>Vertebrata</taxon>
        <taxon>Chondrichthyes</taxon>
        <taxon>Holocephali</taxon>
        <taxon>Chimaeriformes</taxon>
        <taxon>Callorhinchidae</taxon>
        <taxon>Callorhinchus</taxon>
    </lineage>
</organism>
<reference evidence="6" key="5">
    <citation type="submission" date="2025-09" db="UniProtKB">
        <authorList>
            <consortium name="Ensembl"/>
        </authorList>
    </citation>
    <scope>IDENTIFICATION</scope>
</reference>
<reference evidence="6" key="4">
    <citation type="submission" date="2025-08" db="UniProtKB">
        <authorList>
            <consortium name="Ensembl"/>
        </authorList>
    </citation>
    <scope>IDENTIFICATION</scope>
</reference>
<dbReference type="AlphaFoldDB" id="A0A4W3IY73"/>
<dbReference type="Pfam" id="PF10176">
    <property type="entry name" value="NEDD4_Bsd2"/>
    <property type="match status" value="1"/>
</dbReference>
<evidence type="ECO:0000313" key="7">
    <source>
        <dbReference type="Proteomes" id="UP000314986"/>
    </source>
</evidence>
<evidence type="ECO:0000256" key="5">
    <source>
        <dbReference type="SAM" id="Phobius"/>
    </source>
</evidence>
<dbReference type="GO" id="GO:0006511">
    <property type="term" value="P:ubiquitin-dependent protein catabolic process"/>
    <property type="evidence" value="ECO:0007669"/>
    <property type="project" value="TreeGrafter"/>
</dbReference>
<feature type="transmembrane region" description="Helical" evidence="5">
    <location>
        <begin position="97"/>
        <end position="114"/>
    </location>
</feature>
<dbReference type="GO" id="GO:0007034">
    <property type="term" value="P:vacuolar transport"/>
    <property type="evidence" value="ECO:0007669"/>
    <property type="project" value="InterPro"/>
</dbReference>
<protein>
    <submittedName>
        <fullName evidence="6">NEDD4 family-interacting protein 1-like</fullName>
    </submittedName>
</protein>
<evidence type="ECO:0000256" key="1">
    <source>
        <dbReference type="ARBA" id="ARBA00004141"/>
    </source>
</evidence>
<dbReference type="GO" id="GO:0005783">
    <property type="term" value="C:endoplasmic reticulum"/>
    <property type="evidence" value="ECO:0007669"/>
    <property type="project" value="TreeGrafter"/>
</dbReference>
<accession>A0A4W3IY73</accession>
<comment type="subcellular location">
    <subcellularLocation>
        <location evidence="1">Membrane</location>
        <topology evidence="1">Multi-pass membrane protein</topology>
    </subcellularLocation>
</comment>
<dbReference type="GO" id="GO:0005794">
    <property type="term" value="C:Golgi apparatus"/>
    <property type="evidence" value="ECO:0007669"/>
    <property type="project" value="TreeGrafter"/>
</dbReference>
<reference evidence="7" key="1">
    <citation type="journal article" date="2006" name="Science">
        <title>Ancient noncoding elements conserved in the human genome.</title>
        <authorList>
            <person name="Venkatesh B."/>
            <person name="Kirkness E.F."/>
            <person name="Loh Y.H."/>
            <person name="Halpern A.L."/>
            <person name="Lee A.P."/>
            <person name="Johnson J."/>
            <person name="Dandona N."/>
            <person name="Viswanathan L.D."/>
            <person name="Tay A."/>
            <person name="Venter J.C."/>
            <person name="Strausberg R.L."/>
            <person name="Brenner S."/>
        </authorList>
    </citation>
    <scope>NUCLEOTIDE SEQUENCE [LARGE SCALE GENOMIC DNA]</scope>
</reference>
<evidence type="ECO:0000256" key="4">
    <source>
        <dbReference type="ARBA" id="ARBA00023136"/>
    </source>
</evidence>
<dbReference type="Proteomes" id="UP000314986">
    <property type="component" value="Unassembled WGS sequence"/>
</dbReference>
<feature type="transmembrane region" description="Helical" evidence="5">
    <location>
        <begin position="66"/>
        <end position="85"/>
    </location>
</feature>
<keyword evidence="2 5" id="KW-0812">Transmembrane</keyword>
<dbReference type="GO" id="GO:0016020">
    <property type="term" value="C:membrane"/>
    <property type="evidence" value="ECO:0007669"/>
    <property type="project" value="UniProtKB-SubCell"/>
</dbReference>
<dbReference type="PANTHER" id="PTHR13396:SF5">
    <property type="entry name" value="NEDD4 FAMILY INTERACTING PROTEIN"/>
    <property type="match status" value="1"/>
</dbReference>